<dbReference type="InterPro" id="IPR001952">
    <property type="entry name" value="Alkaline_phosphatase"/>
</dbReference>
<evidence type="ECO:0008006" key="2">
    <source>
        <dbReference type="Google" id="ProtNLM"/>
    </source>
</evidence>
<dbReference type="SUPFAM" id="SSF53649">
    <property type="entry name" value="Alkaline phosphatase-like"/>
    <property type="match status" value="1"/>
</dbReference>
<dbReference type="InterPro" id="IPR017850">
    <property type="entry name" value="Alkaline_phosphatase_core_sf"/>
</dbReference>
<gene>
    <name evidence="1" type="ORF">MNBD_GAMMA22-1049</name>
</gene>
<dbReference type="GO" id="GO:0016791">
    <property type="term" value="F:phosphatase activity"/>
    <property type="evidence" value="ECO:0007669"/>
    <property type="project" value="InterPro"/>
</dbReference>
<dbReference type="Gene3D" id="3.40.720.10">
    <property type="entry name" value="Alkaline Phosphatase, subunit A"/>
    <property type="match status" value="1"/>
</dbReference>
<dbReference type="EMBL" id="UOFS01000029">
    <property type="protein sequence ID" value="VAW96720.1"/>
    <property type="molecule type" value="Genomic_DNA"/>
</dbReference>
<protein>
    <recommendedName>
        <fullName evidence="2">Alkaline phosphatase</fullName>
    </recommendedName>
</protein>
<name>A0A3B1A593_9ZZZZ</name>
<evidence type="ECO:0000313" key="1">
    <source>
        <dbReference type="EMBL" id="VAW96720.1"/>
    </source>
</evidence>
<proteinExistence type="predicted"/>
<organism evidence="1">
    <name type="scientific">hydrothermal vent metagenome</name>
    <dbReference type="NCBI Taxonomy" id="652676"/>
    <lineage>
        <taxon>unclassified sequences</taxon>
        <taxon>metagenomes</taxon>
        <taxon>ecological metagenomes</taxon>
    </lineage>
</organism>
<dbReference type="Pfam" id="PF00245">
    <property type="entry name" value="Alk_phosphatase"/>
    <property type="match status" value="1"/>
</dbReference>
<sequence>MRSETHSAEDVAIYKTGPGSALVAGVMEQNVIFHIMNTAGHLSKRAAKNDTE</sequence>
<dbReference type="AlphaFoldDB" id="A0A3B1A593"/>
<reference evidence="1" key="1">
    <citation type="submission" date="2018-06" db="EMBL/GenBank/DDBJ databases">
        <authorList>
            <person name="Zhirakovskaya E."/>
        </authorList>
    </citation>
    <scope>NUCLEOTIDE SEQUENCE</scope>
</reference>
<accession>A0A3B1A593</accession>